<dbReference type="Proteomes" id="UP000821845">
    <property type="component" value="Chromosome 1"/>
</dbReference>
<comment type="caution">
    <text evidence="1">The sequence shown here is derived from an EMBL/GenBank/DDBJ whole genome shotgun (WGS) entry which is preliminary data.</text>
</comment>
<evidence type="ECO:0000313" key="2">
    <source>
        <dbReference type="Proteomes" id="UP000821845"/>
    </source>
</evidence>
<accession>A0ACB7TEM0</accession>
<keyword evidence="2" id="KW-1185">Reference proteome</keyword>
<evidence type="ECO:0000313" key="1">
    <source>
        <dbReference type="EMBL" id="KAH6945413.1"/>
    </source>
</evidence>
<proteinExistence type="predicted"/>
<gene>
    <name evidence="1" type="ORF">HPB50_008370</name>
</gene>
<reference evidence="1" key="1">
    <citation type="submission" date="2020-05" db="EMBL/GenBank/DDBJ databases">
        <title>Large-scale comparative analyses of tick genomes elucidate their genetic diversity and vector capacities.</title>
        <authorList>
            <person name="Jia N."/>
            <person name="Wang J."/>
            <person name="Shi W."/>
            <person name="Du L."/>
            <person name="Sun Y."/>
            <person name="Zhan W."/>
            <person name="Jiang J."/>
            <person name="Wang Q."/>
            <person name="Zhang B."/>
            <person name="Ji P."/>
            <person name="Sakyi L.B."/>
            <person name="Cui X."/>
            <person name="Yuan T."/>
            <person name="Jiang B."/>
            <person name="Yang W."/>
            <person name="Lam T.T.-Y."/>
            <person name="Chang Q."/>
            <person name="Ding S."/>
            <person name="Wang X."/>
            <person name="Zhu J."/>
            <person name="Ruan X."/>
            <person name="Zhao L."/>
            <person name="Wei J."/>
            <person name="Que T."/>
            <person name="Du C."/>
            <person name="Cheng J."/>
            <person name="Dai P."/>
            <person name="Han X."/>
            <person name="Huang E."/>
            <person name="Gao Y."/>
            <person name="Liu J."/>
            <person name="Shao H."/>
            <person name="Ye R."/>
            <person name="Li L."/>
            <person name="Wei W."/>
            <person name="Wang X."/>
            <person name="Wang C."/>
            <person name="Yang T."/>
            <person name="Huo Q."/>
            <person name="Li W."/>
            <person name="Guo W."/>
            <person name="Chen H."/>
            <person name="Zhou L."/>
            <person name="Ni X."/>
            <person name="Tian J."/>
            <person name="Zhou Y."/>
            <person name="Sheng Y."/>
            <person name="Liu T."/>
            <person name="Pan Y."/>
            <person name="Xia L."/>
            <person name="Li J."/>
            <person name="Zhao F."/>
            <person name="Cao W."/>
        </authorList>
    </citation>
    <scope>NUCLEOTIDE SEQUENCE</scope>
    <source>
        <strain evidence="1">Hyas-2018</strain>
    </source>
</reference>
<protein>
    <submittedName>
        <fullName evidence="1">Uncharacterized protein</fullName>
    </submittedName>
</protein>
<dbReference type="EMBL" id="CM023481">
    <property type="protein sequence ID" value="KAH6945413.1"/>
    <property type="molecule type" value="Genomic_DNA"/>
</dbReference>
<name>A0ACB7TEM0_HYAAI</name>
<sequence>MRFGSLIVRASHPIPEPWFSDCVRQRFRYTRGATKLVCTTQKQQKKFSGGGASRPEAARKASGGGTLVASAVGEGGGLKRGAAIGGAIGLRFRSGAQNNVQARDDEQAGDDAARAASAAPPVRALGLGAGRPVAGVRHPAACSLHRDGSDRGLPLLGPGDRVSLLR</sequence>
<organism evidence="1 2">
    <name type="scientific">Hyalomma asiaticum</name>
    <name type="common">Tick</name>
    <dbReference type="NCBI Taxonomy" id="266040"/>
    <lineage>
        <taxon>Eukaryota</taxon>
        <taxon>Metazoa</taxon>
        <taxon>Ecdysozoa</taxon>
        <taxon>Arthropoda</taxon>
        <taxon>Chelicerata</taxon>
        <taxon>Arachnida</taxon>
        <taxon>Acari</taxon>
        <taxon>Parasitiformes</taxon>
        <taxon>Ixodida</taxon>
        <taxon>Ixodoidea</taxon>
        <taxon>Ixodidae</taxon>
        <taxon>Hyalomminae</taxon>
        <taxon>Hyalomma</taxon>
    </lineage>
</organism>